<dbReference type="Gene3D" id="3.90.550.10">
    <property type="entry name" value="Spore Coat Polysaccharide Biosynthesis Protein SpsA, Chain A"/>
    <property type="match status" value="1"/>
</dbReference>
<comment type="caution">
    <text evidence="2">The sequence shown here is derived from an EMBL/GenBank/DDBJ whole genome shotgun (WGS) entry which is preliminary data.</text>
</comment>
<dbReference type="PANTHER" id="PTHR11183">
    <property type="entry name" value="GLYCOGENIN SUBFAMILY MEMBER"/>
    <property type="match status" value="1"/>
</dbReference>
<dbReference type="Pfam" id="PF01501">
    <property type="entry name" value="Glyco_transf_8"/>
    <property type="match status" value="1"/>
</dbReference>
<name>A0A9P1M7X7_9PEZI</name>
<dbReference type="Proteomes" id="UP000838763">
    <property type="component" value="Unassembled WGS sequence"/>
</dbReference>
<evidence type="ECO:0008006" key="4">
    <source>
        <dbReference type="Google" id="ProtNLM"/>
    </source>
</evidence>
<reference evidence="2" key="1">
    <citation type="submission" date="2022-11" db="EMBL/GenBank/DDBJ databases">
        <authorList>
            <person name="Scott C."/>
            <person name="Bruce N."/>
        </authorList>
    </citation>
    <scope>NUCLEOTIDE SEQUENCE</scope>
</reference>
<dbReference type="EMBL" id="CALLCH030000006">
    <property type="protein sequence ID" value="CAI4212997.1"/>
    <property type="molecule type" value="Genomic_DNA"/>
</dbReference>
<dbReference type="InterPro" id="IPR029044">
    <property type="entry name" value="Nucleotide-diphossugar_trans"/>
</dbReference>
<organism evidence="2 3">
    <name type="scientific">Parascedosporium putredinis</name>
    <dbReference type="NCBI Taxonomy" id="1442378"/>
    <lineage>
        <taxon>Eukaryota</taxon>
        <taxon>Fungi</taxon>
        <taxon>Dikarya</taxon>
        <taxon>Ascomycota</taxon>
        <taxon>Pezizomycotina</taxon>
        <taxon>Sordariomycetes</taxon>
        <taxon>Hypocreomycetidae</taxon>
        <taxon>Microascales</taxon>
        <taxon>Microascaceae</taxon>
        <taxon>Parascedosporium</taxon>
    </lineage>
</organism>
<proteinExistence type="predicted"/>
<accession>A0A9P1M7X7</accession>
<keyword evidence="3" id="KW-1185">Reference proteome</keyword>
<gene>
    <name evidence="2" type="ORF">PPNO1_LOCUS2748</name>
</gene>
<dbReference type="InterPro" id="IPR050587">
    <property type="entry name" value="GNT1/Glycosyltrans_8"/>
</dbReference>
<dbReference type="InterPro" id="IPR002495">
    <property type="entry name" value="Glyco_trans_8"/>
</dbReference>
<evidence type="ECO:0000256" key="1">
    <source>
        <dbReference type="SAM" id="MobiDB-lite"/>
    </source>
</evidence>
<feature type="region of interest" description="Disordered" evidence="1">
    <location>
        <begin position="166"/>
        <end position="229"/>
    </location>
</feature>
<evidence type="ECO:0000313" key="3">
    <source>
        <dbReference type="Proteomes" id="UP000838763"/>
    </source>
</evidence>
<protein>
    <recommendedName>
        <fullName evidence="4">Glycogenin</fullName>
    </recommendedName>
</protein>
<dbReference type="SUPFAM" id="SSF53448">
    <property type="entry name" value="Nucleotide-diphospho-sugar transferases"/>
    <property type="match status" value="1"/>
</dbReference>
<dbReference type="GO" id="GO:0016757">
    <property type="term" value="F:glycosyltransferase activity"/>
    <property type="evidence" value="ECO:0007669"/>
    <property type="project" value="InterPro"/>
</dbReference>
<sequence length="229" mass="25668">MNRADLHSAFTKIALWNQTQFSKIVYVDADIVAYRAPEELFDIDAPFSAAPDIGWPDIFNSGVMVLTPDETEYARLADLADRGVSFDGADQGLLNQHFGTNYNRISFTYNVTPSAHYQQPPPRDSRPEAEKFPDTRYEMSRDTTPFVPPVRYPSPPRDMWYQVPVDPPKPTEKPRAIFPWETNQPQPTRVFADPPPPPPLETGFGSSPPPRIGGSPWGQPRPCLKAGIA</sequence>
<dbReference type="AlphaFoldDB" id="A0A9P1M7X7"/>
<dbReference type="OrthoDB" id="2014201at2759"/>
<evidence type="ECO:0000313" key="2">
    <source>
        <dbReference type="EMBL" id="CAI4212997.1"/>
    </source>
</evidence>